<evidence type="ECO:0000259" key="3">
    <source>
        <dbReference type="Pfam" id="PF00294"/>
    </source>
</evidence>
<dbReference type="PANTHER" id="PTHR10584">
    <property type="entry name" value="SUGAR KINASE"/>
    <property type="match status" value="1"/>
</dbReference>
<dbReference type="InterPro" id="IPR002173">
    <property type="entry name" value="Carboh/pur_kinase_PfkB_CS"/>
</dbReference>
<comment type="caution">
    <text evidence="4">The sequence shown here is derived from an EMBL/GenBank/DDBJ whole genome shotgun (WGS) entry which is preliminary data.</text>
</comment>
<keyword evidence="5" id="KW-1185">Reference proteome</keyword>
<proteinExistence type="predicted"/>
<gene>
    <name evidence="4" type="ORF">DDZ15_14965</name>
</gene>
<protein>
    <submittedName>
        <fullName evidence="4">Sugar kinase</fullName>
    </submittedName>
</protein>
<dbReference type="GO" id="GO:0005829">
    <property type="term" value="C:cytosol"/>
    <property type="evidence" value="ECO:0007669"/>
    <property type="project" value="TreeGrafter"/>
</dbReference>
<feature type="domain" description="Carbohydrate kinase PfkB" evidence="3">
    <location>
        <begin position="18"/>
        <end position="278"/>
    </location>
</feature>
<dbReference type="Pfam" id="PF00294">
    <property type="entry name" value="PfkB"/>
    <property type="match status" value="1"/>
</dbReference>
<name>A0A316TQS0_9BACT</name>
<keyword evidence="2 4" id="KW-0418">Kinase</keyword>
<dbReference type="PROSITE" id="PS00584">
    <property type="entry name" value="PFKB_KINASES_2"/>
    <property type="match status" value="1"/>
</dbReference>
<sequence>MSLLVVGSVAYDGIETPFGKTEKILGGSATYLSLAASYFAKNINLVGVVGRDFADEDIDVLKSRAIDLEGLQVDNSGDTFFWSGKYHYDLNNRDTLDTQLNVFERFDPVIPEKYRDSRYVALGNIEPSLQEKVLEQVASPGLVVMDTMNFWIEGTPDALKQTLKRVDLLVINDSEARELAEEPNLIKAADKVRAMGPESLIIKKGEHGALLFTGDEIFSAPAYPVIDIFDPTGAGDTFMGGLLGWLAYTNDLTPNNMRKAVVFGSVMASFCVEEFGPGRLRSLNEKQIYDRYREFRRLSQIPEVD</sequence>
<dbReference type="InterPro" id="IPR029056">
    <property type="entry name" value="Ribokinase-like"/>
</dbReference>
<dbReference type="GO" id="GO:0016301">
    <property type="term" value="F:kinase activity"/>
    <property type="evidence" value="ECO:0007669"/>
    <property type="project" value="UniProtKB-KW"/>
</dbReference>
<evidence type="ECO:0000313" key="4">
    <source>
        <dbReference type="EMBL" id="PWN05365.1"/>
    </source>
</evidence>
<accession>A0A316TQS0</accession>
<organism evidence="4 5">
    <name type="scientific">Rhodohalobacter mucosus</name>
    <dbReference type="NCBI Taxonomy" id="2079485"/>
    <lineage>
        <taxon>Bacteria</taxon>
        <taxon>Pseudomonadati</taxon>
        <taxon>Balneolota</taxon>
        <taxon>Balneolia</taxon>
        <taxon>Balneolales</taxon>
        <taxon>Balneolaceae</taxon>
        <taxon>Rhodohalobacter</taxon>
    </lineage>
</organism>
<dbReference type="Proteomes" id="UP000245533">
    <property type="component" value="Unassembled WGS sequence"/>
</dbReference>
<evidence type="ECO:0000256" key="2">
    <source>
        <dbReference type="ARBA" id="ARBA00022777"/>
    </source>
</evidence>
<dbReference type="EMBL" id="QGGB01000010">
    <property type="protein sequence ID" value="PWN05365.1"/>
    <property type="molecule type" value="Genomic_DNA"/>
</dbReference>
<dbReference type="RefSeq" id="WP_109647921.1">
    <property type="nucleotide sequence ID" value="NZ_QGGB01000010.1"/>
</dbReference>
<dbReference type="InterPro" id="IPR011611">
    <property type="entry name" value="PfkB_dom"/>
</dbReference>
<reference evidence="4 5" key="1">
    <citation type="submission" date="2018-05" db="EMBL/GenBank/DDBJ databases">
        <title>Rhodohalobacter halophilus gen. nov., sp. nov., a moderately halophilic member of the family Balneolaceae.</title>
        <authorList>
            <person name="Liu Z.-W."/>
        </authorList>
    </citation>
    <scope>NUCLEOTIDE SEQUENCE [LARGE SCALE GENOMIC DNA]</scope>
    <source>
        <strain evidence="4 5">8A47</strain>
    </source>
</reference>
<keyword evidence="1" id="KW-0808">Transferase</keyword>
<dbReference type="SUPFAM" id="SSF53613">
    <property type="entry name" value="Ribokinase-like"/>
    <property type="match status" value="1"/>
</dbReference>
<dbReference type="Gene3D" id="3.40.1190.20">
    <property type="match status" value="1"/>
</dbReference>
<dbReference type="AlphaFoldDB" id="A0A316TQS0"/>
<evidence type="ECO:0000256" key="1">
    <source>
        <dbReference type="ARBA" id="ARBA00022679"/>
    </source>
</evidence>
<dbReference type="PANTHER" id="PTHR10584:SF166">
    <property type="entry name" value="RIBOKINASE"/>
    <property type="match status" value="1"/>
</dbReference>
<evidence type="ECO:0000313" key="5">
    <source>
        <dbReference type="Proteomes" id="UP000245533"/>
    </source>
</evidence>
<dbReference type="OrthoDB" id="9813569at2"/>